<evidence type="ECO:0000256" key="16">
    <source>
        <dbReference type="SAM" id="MobiDB-lite"/>
    </source>
</evidence>
<evidence type="ECO:0000259" key="18">
    <source>
        <dbReference type="PROSITE" id="PS51060"/>
    </source>
</evidence>
<keyword evidence="10 15" id="KW-0520">NAD</keyword>
<dbReference type="Pfam" id="PF05406">
    <property type="entry name" value="WGR"/>
    <property type="match status" value="1"/>
</dbReference>
<feature type="domain" description="WGR" evidence="19">
    <location>
        <begin position="107"/>
        <end position="205"/>
    </location>
</feature>
<keyword evidence="11" id="KW-0238">DNA-binding</keyword>
<keyword evidence="21" id="KW-1185">Reference proteome</keyword>
<dbReference type="Gene3D" id="1.20.142.10">
    <property type="entry name" value="Poly(ADP-ribose) polymerase, regulatory domain"/>
    <property type="match status" value="1"/>
</dbReference>
<keyword evidence="6" id="KW-0677">Repeat</keyword>
<dbReference type="Gene3D" id="3.90.228.10">
    <property type="match status" value="1"/>
</dbReference>
<evidence type="ECO:0000256" key="8">
    <source>
        <dbReference type="ARBA" id="ARBA00022771"/>
    </source>
</evidence>
<dbReference type="STRING" id="1109443.G4TDK7"/>
<dbReference type="GO" id="GO:0003950">
    <property type="term" value="F:NAD+ poly-ADP-ribosyltransferase activity"/>
    <property type="evidence" value="ECO:0007669"/>
    <property type="project" value="UniProtKB-UniRule"/>
</dbReference>
<sequence>MPPRRSTRSTAASTSAAAQTAPSPPPKPAPKRKATAAKSKKRAAKDDNDDDDDVGDDKPASKRQKTTQDDEDAVQQVVNGDGDDEEEEVELKRGIAPVDPTTHYVVTHKVYTEGDQIYDAMLNQTNISANNNKFYVIQILCPKNTDSNYLVFTRWGRVGENGQNAVKGPFSSPAQAIAEFKKVFKSKSSVAWESRHGMVAAPGKYTWIERSYEEAKPVSKKAKEDYIIPDSKLEPPLQQFCNLIFSSDLMSATLSAMNYDAQKLPLGQLSNNTILRGFAALKELSEVINAPNGPKAKSLGGFASACDTLSAAYYSIIPHAFGRQRPVPVKTKQQLKSELELVGALSDMEITQKVMDDERPTDANGNPINPLDKHFHSLNLKFMNPIDANSSEFSVLQNYVTSTHGHTHSHYTGKILQAFRVERHDERDRWDNAGHQKLQDGERLLLWHGSRSTNFCGILKQGLRIAPPEAPVTGYMFGKGVYFADAFSKSANYCYAHASDNIGVMLLCEVAAKPFYEQVHANYHAQSECGKAQKLATKGLGRTQPKDWQDAGEALGHEELKGCWMPKDGLTNVDSTAYLQYNEYIVYDTAQIKLRYLMMIKMN</sequence>
<evidence type="ECO:0000256" key="5">
    <source>
        <dbReference type="ARBA" id="ARBA00022723"/>
    </source>
</evidence>
<dbReference type="FunFam" id="2.20.140.10:FF:000001">
    <property type="entry name" value="Poly [ADP-ribose] polymerase"/>
    <property type="match status" value="1"/>
</dbReference>
<dbReference type="PROSITE" id="PS51059">
    <property type="entry name" value="PARP_CATALYTIC"/>
    <property type="match status" value="1"/>
</dbReference>
<evidence type="ECO:0000256" key="13">
    <source>
        <dbReference type="ARBA" id="ARBA00024347"/>
    </source>
</evidence>
<dbReference type="eggNOG" id="KOG1037">
    <property type="taxonomic scope" value="Eukaryota"/>
</dbReference>
<evidence type="ECO:0000256" key="1">
    <source>
        <dbReference type="ARBA" id="ARBA00004123"/>
    </source>
</evidence>
<dbReference type="GO" id="GO:0005730">
    <property type="term" value="C:nucleolus"/>
    <property type="evidence" value="ECO:0007669"/>
    <property type="project" value="TreeGrafter"/>
</dbReference>
<feature type="domain" description="PARP catalytic" evidence="17">
    <location>
        <begin position="369"/>
        <end position="603"/>
    </location>
</feature>
<keyword evidence="12" id="KW-0539">Nucleus</keyword>
<keyword evidence="8" id="KW-0863">Zinc-finger</keyword>
<evidence type="ECO:0000256" key="4">
    <source>
        <dbReference type="ARBA" id="ARBA00022695"/>
    </source>
</evidence>
<dbReference type="Gene3D" id="2.20.140.10">
    <property type="entry name" value="WGR domain"/>
    <property type="match status" value="1"/>
</dbReference>
<evidence type="ECO:0000256" key="2">
    <source>
        <dbReference type="ARBA" id="ARBA00022676"/>
    </source>
</evidence>
<dbReference type="InterPro" id="IPR036930">
    <property type="entry name" value="WGR_dom_sf"/>
</dbReference>
<keyword evidence="5" id="KW-0479">Metal-binding</keyword>
<accession>G4TDK7</accession>
<dbReference type="InParanoid" id="G4TDK7"/>
<dbReference type="SMART" id="SM00773">
    <property type="entry name" value="WGR"/>
    <property type="match status" value="1"/>
</dbReference>
<evidence type="ECO:0000256" key="12">
    <source>
        <dbReference type="ARBA" id="ARBA00023242"/>
    </source>
</evidence>
<keyword evidence="4" id="KW-0548">Nucleotidyltransferase</keyword>
<comment type="caution">
    <text evidence="20">The sequence shown here is derived from an EMBL/GenBank/DDBJ whole genome shotgun (WGS) entry which is preliminary data.</text>
</comment>
<dbReference type="SUPFAM" id="SSF56399">
    <property type="entry name" value="ADP-ribosylation"/>
    <property type="match status" value="1"/>
</dbReference>
<dbReference type="PROSITE" id="PS51977">
    <property type="entry name" value="WGR"/>
    <property type="match status" value="1"/>
</dbReference>
<evidence type="ECO:0000256" key="15">
    <source>
        <dbReference type="RuleBase" id="RU362114"/>
    </source>
</evidence>
<organism evidence="20 21">
    <name type="scientific">Serendipita indica (strain DSM 11827)</name>
    <name type="common">Root endophyte fungus</name>
    <name type="synonym">Piriformospora indica</name>
    <dbReference type="NCBI Taxonomy" id="1109443"/>
    <lineage>
        <taxon>Eukaryota</taxon>
        <taxon>Fungi</taxon>
        <taxon>Dikarya</taxon>
        <taxon>Basidiomycota</taxon>
        <taxon>Agaricomycotina</taxon>
        <taxon>Agaricomycetes</taxon>
        <taxon>Sebacinales</taxon>
        <taxon>Serendipitaceae</taxon>
        <taxon>Serendipita</taxon>
    </lineage>
</organism>
<dbReference type="Proteomes" id="UP000007148">
    <property type="component" value="Unassembled WGS sequence"/>
</dbReference>
<feature type="region of interest" description="Disordered" evidence="16">
    <location>
        <begin position="1"/>
        <end position="88"/>
    </location>
</feature>
<dbReference type="SUPFAM" id="SSF142921">
    <property type="entry name" value="WGR domain-like"/>
    <property type="match status" value="1"/>
</dbReference>
<keyword evidence="2 15" id="KW-0328">Glycosyltransferase</keyword>
<dbReference type="PROSITE" id="PS51060">
    <property type="entry name" value="PARP_ALPHA_HD"/>
    <property type="match status" value="1"/>
</dbReference>
<name>G4TDK7_SERID</name>
<evidence type="ECO:0000256" key="7">
    <source>
        <dbReference type="ARBA" id="ARBA00022765"/>
    </source>
</evidence>
<dbReference type="AlphaFoldDB" id="G4TDK7"/>
<evidence type="ECO:0000313" key="20">
    <source>
        <dbReference type="EMBL" id="CCA69405.1"/>
    </source>
</evidence>
<evidence type="ECO:0000256" key="10">
    <source>
        <dbReference type="ARBA" id="ARBA00023027"/>
    </source>
</evidence>
<feature type="compositionally biased region" description="Basic residues" evidence="16">
    <location>
        <begin position="29"/>
        <end position="43"/>
    </location>
</feature>
<evidence type="ECO:0000313" key="21">
    <source>
        <dbReference type="Proteomes" id="UP000007148"/>
    </source>
</evidence>
<dbReference type="CDD" id="cd08002">
    <property type="entry name" value="WGR_PARP3_like"/>
    <property type="match status" value="1"/>
</dbReference>
<dbReference type="GO" id="GO:1990404">
    <property type="term" value="F:NAD+-protein mono-ADP-ribosyltransferase activity"/>
    <property type="evidence" value="ECO:0007669"/>
    <property type="project" value="TreeGrafter"/>
</dbReference>
<comment type="catalytic activity">
    <reaction evidence="14">
        <text>NAD(+) + (ADP-D-ribosyl)n-acceptor = nicotinamide + (ADP-D-ribosyl)n+1-acceptor + H(+).</text>
        <dbReference type="EC" id="2.4.2.30"/>
    </reaction>
</comment>
<protein>
    <recommendedName>
        <fullName evidence="15">Poly [ADP-ribose] polymerase</fullName>
        <shortName evidence="15">PARP</shortName>
        <ecNumber evidence="15">2.4.2.-</ecNumber>
    </recommendedName>
</protein>
<dbReference type="Pfam" id="PF02877">
    <property type="entry name" value="PARP_reg"/>
    <property type="match status" value="1"/>
</dbReference>
<dbReference type="InterPro" id="IPR008893">
    <property type="entry name" value="WGR_domain"/>
</dbReference>
<dbReference type="EMBL" id="CAFZ01000054">
    <property type="protein sequence ID" value="CCA69405.1"/>
    <property type="molecule type" value="Genomic_DNA"/>
</dbReference>
<evidence type="ECO:0000256" key="14">
    <source>
        <dbReference type="ARBA" id="ARBA00033987"/>
    </source>
</evidence>
<dbReference type="GO" id="GO:0003677">
    <property type="term" value="F:DNA binding"/>
    <property type="evidence" value="ECO:0007669"/>
    <property type="project" value="UniProtKB-KW"/>
</dbReference>
<keyword evidence="7" id="KW-0013">ADP-ribosylation</keyword>
<dbReference type="EC" id="2.4.2.-" evidence="15"/>
<dbReference type="GO" id="GO:0006302">
    <property type="term" value="P:double-strand break repair"/>
    <property type="evidence" value="ECO:0007669"/>
    <property type="project" value="TreeGrafter"/>
</dbReference>
<comment type="similarity">
    <text evidence="13">Belongs to the ARTD/PARP family.</text>
</comment>
<dbReference type="GO" id="GO:0008270">
    <property type="term" value="F:zinc ion binding"/>
    <property type="evidence" value="ECO:0007669"/>
    <property type="project" value="UniProtKB-KW"/>
</dbReference>
<dbReference type="InterPro" id="IPR050800">
    <property type="entry name" value="ARTD/PARP"/>
</dbReference>
<dbReference type="CDD" id="cd01437">
    <property type="entry name" value="parp_like"/>
    <property type="match status" value="1"/>
</dbReference>
<dbReference type="FunFam" id="1.20.142.10:FF:000002">
    <property type="entry name" value="Poly [ADP-ribose] polymerase"/>
    <property type="match status" value="1"/>
</dbReference>
<dbReference type="GO" id="GO:0016779">
    <property type="term" value="F:nucleotidyltransferase activity"/>
    <property type="evidence" value="ECO:0007669"/>
    <property type="project" value="UniProtKB-KW"/>
</dbReference>
<dbReference type="HOGENOM" id="CLU_004841_2_0_1"/>
<keyword evidence="9" id="KW-0862">Zinc</keyword>
<dbReference type="Pfam" id="PF00644">
    <property type="entry name" value="PARP"/>
    <property type="match status" value="1"/>
</dbReference>
<feature type="compositionally biased region" description="Low complexity" evidence="16">
    <location>
        <begin position="8"/>
        <end position="21"/>
    </location>
</feature>
<gene>
    <name evidence="20" type="ORF">PIIN_03305</name>
</gene>
<evidence type="ECO:0000259" key="17">
    <source>
        <dbReference type="PROSITE" id="PS51059"/>
    </source>
</evidence>
<dbReference type="InterPro" id="IPR036616">
    <property type="entry name" value="Poly(ADP-ribose)pol_reg_dom_sf"/>
</dbReference>
<comment type="subcellular location">
    <subcellularLocation>
        <location evidence="1">Nucleus</location>
    </subcellularLocation>
</comment>
<dbReference type="PANTHER" id="PTHR10459:SF60">
    <property type="entry name" value="POLY [ADP-RIBOSE] POLYMERASE 2"/>
    <property type="match status" value="1"/>
</dbReference>
<dbReference type="PANTHER" id="PTHR10459">
    <property type="entry name" value="DNA LIGASE"/>
    <property type="match status" value="1"/>
</dbReference>
<dbReference type="InterPro" id="IPR004102">
    <property type="entry name" value="Poly(ADP-ribose)pol_reg_dom"/>
</dbReference>
<dbReference type="SUPFAM" id="SSF47587">
    <property type="entry name" value="Domain of poly(ADP-ribose) polymerase"/>
    <property type="match status" value="1"/>
</dbReference>
<dbReference type="OrthoDB" id="2017365at2759"/>
<feature type="domain" description="PARP alpha-helical" evidence="18">
    <location>
        <begin position="230"/>
        <end position="356"/>
    </location>
</feature>
<reference evidence="20 21" key="1">
    <citation type="journal article" date="2011" name="PLoS Pathog.">
        <title>Endophytic Life Strategies Decoded by Genome and Transcriptome Analyses of the Mutualistic Root Symbiont Piriformospora indica.</title>
        <authorList>
            <person name="Zuccaro A."/>
            <person name="Lahrmann U."/>
            <person name="Guldener U."/>
            <person name="Langen G."/>
            <person name="Pfiffi S."/>
            <person name="Biedenkopf D."/>
            <person name="Wong P."/>
            <person name="Samans B."/>
            <person name="Grimm C."/>
            <person name="Basiewicz M."/>
            <person name="Murat C."/>
            <person name="Martin F."/>
            <person name="Kogel K.H."/>
        </authorList>
    </citation>
    <scope>NUCLEOTIDE SEQUENCE [LARGE SCALE GENOMIC DNA]</scope>
    <source>
        <strain evidence="20 21">DSM 11827</strain>
    </source>
</reference>
<evidence type="ECO:0000256" key="9">
    <source>
        <dbReference type="ARBA" id="ARBA00022833"/>
    </source>
</evidence>
<dbReference type="OMA" id="QGENDRF"/>
<evidence type="ECO:0000256" key="6">
    <source>
        <dbReference type="ARBA" id="ARBA00022737"/>
    </source>
</evidence>
<keyword evidence="3 15" id="KW-0808">Transferase</keyword>
<dbReference type="FunFam" id="3.90.228.10:FF:000002">
    <property type="entry name" value="Poly [ADP-ribose] polymerase"/>
    <property type="match status" value="1"/>
</dbReference>
<evidence type="ECO:0000259" key="19">
    <source>
        <dbReference type="PROSITE" id="PS51977"/>
    </source>
</evidence>
<evidence type="ECO:0000256" key="3">
    <source>
        <dbReference type="ARBA" id="ARBA00022679"/>
    </source>
</evidence>
<dbReference type="GO" id="GO:0070212">
    <property type="term" value="P:protein poly-ADP-ribosylation"/>
    <property type="evidence" value="ECO:0007669"/>
    <property type="project" value="TreeGrafter"/>
</dbReference>
<dbReference type="InterPro" id="IPR012317">
    <property type="entry name" value="Poly(ADP-ribose)pol_cat_dom"/>
</dbReference>
<proteinExistence type="inferred from homology"/>
<evidence type="ECO:0000256" key="11">
    <source>
        <dbReference type="ARBA" id="ARBA00023125"/>
    </source>
</evidence>